<name>M4QDT9_9CAUD</name>
<evidence type="ECO:0000313" key="1">
    <source>
        <dbReference type="EMBL" id="AGH26348.1"/>
    </source>
</evidence>
<evidence type="ECO:0000313" key="2">
    <source>
        <dbReference type="Proteomes" id="UP000201235"/>
    </source>
</evidence>
<dbReference type="KEGG" id="vg:15311999"/>
<reference evidence="1 2" key="1">
    <citation type="submission" date="2010-11" db="EMBL/GenBank/DDBJ databases">
        <title>The Genome Sequence of Cyanophage P-RSM1.</title>
        <authorList>
            <consortium name="The Broad Institute Genome Sequencing Platform"/>
            <person name="Henn M.R."/>
            <person name="Sullivan M.S."/>
            <person name="Osburne M.S."/>
            <person name="Levin J."/>
            <person name="Malboeuf C."/>
            <person name="Casali M."/>
            <person name="Russ C."/>
            <person name="Lennon N."/>
            <person name="Chapman S.B."/>
            <person name="Erlich R."/>
            <person name="Young S.K."/>
            <person name="Yandava C."/>
            <person name="Zeng Q."/>
            <person name="Alvarado L."/>
            <person name="Anderson S."/>
            <person name="Berlin A."/>
            <person name="Chen Z."/>
            <person name="Freedman E."/>
            <person name="Gellesch M."/>
            <person name="Goldberg J."/>
            <person name="Green L."/>
            <person name="Griggs A."/>
            <person name="Gujja S."/>
            <person name="Heilman E.R."/>
            <person name="Heiman D."/>
            <person name="Hollinger A."/>
            <person name="Howarth C."/>
            <person name="Larson L."/>
            <person name="Mehta T."/>
            <person name="Pearson M."/>
            <person name="Roberts A."/>
            <person name="Ryan E."/>
            <person name="Saif S."/>
            <person name="Shea T."/>
            <person name="Shenoy N."/>
            <person name="Sisk P."/>
            <person name="Stolte C."/>
            <person name="Sykes S."/>
            <person name="White J."/>
            <person name="Yu Q."/>
            <person name="Coleman M.L."/>
            <person name="Huang K.H."/>
            <person name="Weigele P.R."/>
            <person name="DeFrancesco A.S."/>
            <person name="Kern S.E."/>
            <person name="Thompson L.R."/>
            <person name="Fu R."/>
            <person name="Hombeck B."/>
            <person name="Chisholm S.W."/>
            <person name="Haas B."/>
            <person name="Nusbaum C."/>
            <person name="Birren B."/>
        </authorList>
    </citation>
    <scope>NUCLEOTIDE SEQUENCE [LARGE SCALE GENOMIC DNA]</scope>
    <source>
        <strain evidence="1 2">P-RSM1</strain>
    </source>
</reference>
<organism evidence="1 2">
    <name type="scientific">Cyanophage P-RSM1</name>
    <dbReference type="NCBI Taxonomy" id="536444"/>
    <lineage>
        <taxon>Viruses</taxon>
        <taxon>Duplodnaviria</taxon>
        <taxon>Heunggongvirae</taxon>
        <taxon>Uroviricota</taxon>
        <taxon>Caudoviricetes</taxon>
        <taxon>Pantevenvirales</taxon>
        <taxon>Kyanoviridae</taxon>
        <taxon>Emcearvirus</taxon>
        <taxon>Emcearvirus gerard</taxon>
    </lineage>
</organism>
<protein>
    <submittedName>
        <fullName evidence="1">Uncharacterized protein</fullName>
    </submittedName>
</protein>
<dbReference type="RefSeq" id="YP_007877583.1">
    <property type="nucleotide sequence ID" value="NC_021071.1"/>
</dbReference>
<dbReference type="EMBL" id="HQ634175">
    <property type="protein sequence ID" value="AGH26348.1"/>
    <property type="molecule type" value="Genomic_DNA"/>
</dbReference>
<proteinExistence type="predicted"/>
<dbReference type="OrthoDB" id="29026at10239"/>
<dbReference type="GeneID" id="15311999"/>
<sequence>MKIEDVTDSPKDWYDFWYNSTDYLKELEEDGFYFDDNLGLSYQIEGWTGQDDDSVSEYQKKIYDEAADVTVE</sequence>
<dbReference type="Proteomes" id="UP000201235">
    <property type="component" value="Segment"/>
</dbReference>
<accession>M4QDT9</accession>
<gene>
    <name evidence="1" type="ORF">CPPG_00031</name>
</gene>
<keyword evidence="2" id="KW-1185">Reference proteome</keyword>